<protein>
    <submittedName>
        <fullName evidence="7">Disease resistance protein RPV1-like</fullName>
    </submittedName>
</protein>
<evidence type="ECO:0000256" key="4">
    <source>
        <dbReference type="ARBA" id="ARBA00023027"/>
    </source>
</evidence>
<keyword evidence="3" id="KW-0611">Plant defense</keyword>
<reference evidence="7" key="2">
    <citation type="submission" date="2025-08" db="UniProtKB">
        <authorList>
            <consortium name="RefSeq"/>
        </authorList>
    </citation>
    <scope>IDENTIFICATION</scope>
    <source>
        <tissue evidence="7">Whole plant</tissue>
    </source>
</reference>
<dbReference type="SUPFAM" id="SSF52058">
    <property type="entry name" value="L domain-like"/>
    <property type="match status" value="1"/>
</dbReference>
<dbReference type="GO" id="GO:0006952">
    <property type="term" value="P:defense response"/>
    <property type="evidence" value="ECO:0007669"/>
    <property type="project" value="UniProtKB-KW"/>
</dbReference>
<dbReference type="InterPro" id="IPR002182">
    <property type="entry name" value="NB-ARC"/>
</dbReference>
<keyword evidence="6" id="KW-1185">Reference proteome</keyword>
<accession>A0A6P5N639</accession>
<dbReference type="Pfam" id="PF23598">
    <property type="entry name" value="LRR_14"/>
    <property type="match status" value="1"/>
</dbReference>
<dbReference type="AlphaFoldDB" id="A0A6P5N639"/>
<dbReference type="PROSITE" id="PS50104">
    <property type="entry name" value="TIR"/>
    <property type="match status" value="1"/>
</dbReference>
<dbReference type="FunFam" id="3.40.50.10140:FF:000007">
    <property type="entry name" value="Disease resistance protein (TIR-NBS-LRR class)"/>
    <property type="match status" value="1"/>
</dbReference>
<dbReference type="GO" id="GO:0007165">
    <property type="term" value="P:signal transduction"/>
    <property type="evidence" value="ECO:0007669"/>
    <property type="project" value="InterPro"/>
</dbReference>
<dbReference type="Pfam" id="PF23282">
    <property type="entry name" value="WHD_ROQ1"/>
    <property type="match status" value="1"/>
</dbReference>
<feature type="non-terminal residue" evidence="7">
    <location>
        <position position="930"/>
    </location>
</feature>
<dbReference type="RefSeq" id="XP_020991501.2">
    <property type="nucleotide sequence ID" value="XM_021135842.2"/>
</dbReference>
<evidence type="ECO:0000313" key="6">
    <source>
        <dbReference type="Proteomes" id="UP000515211"/>
    </source>
</evidence>
<dbReference type="InterPro" id="IPR042197">
    <property type="entry name" value="Apaf_helical"/>
</dbReference>
<dbReference type="PANTHER" id="PTHR11017:SF479">
    <property type="entry name" value="DISEASE RESISTANCE PROTEIN (TIR-NBS-LRR CLASS) FAMILY"/>
    <property type="match status" value="1"/>
</dbReference>
<dbReference type="GeneID" id="107475670"/>
<dbReference type="Gene3D" id="3.80.10.10">
    <property type="entry name" value="Ribonuclease Inhibitor"/>
    <property type="match status" value="2"/>
</dbReference>
<dbReference type="SUPFAM" id="SSF52200">
    <property type="entry name" value="Toll/Interleukin receptor TIR domain"/>
    <property type="match status" value="1"/>
</dbReference>
<dbReference type="InterPro" id="IPR027417">
    <property type="entry name" value="P-loop_NTPase"/>
</dbReference>
<keyword evidence="2" id="KW-0677">Repeat</keyword>
<dbReference type="InterPro" id="IPR000157">
    <property type="entry name" value="TIR_dom"/>
</dbReference>
<evidence type="ECO:0000256" key="2">
    <source>
        <dbReference type="ARBA" id="ARBA00022737"/>
    </source>
</evidence>
<dbReference type="GO" id="GO:0051707">
    <property type="term" value="P:response to other organism"/>
    <property type="evidence" value="ECO:0007669"/>
    <property type="project" value="UniProtKB-ARBA"/>
</dbReference>
<dbReference type="InterPro" id="IPR011713">
    <property type="entry name" value="Leu-rich_rpt_3"/>
</dbReference>
<dbReference type="InterPro" id="IPR035897">
    <property type="entry name" value="Toll_tir_struct_dom_sf"/>
</dbReference>
<keyword evidence="4" id="KW-0520">NAD</keyword>
<organism evidence="6 7">
    <name type="scientific">Arachis duranensis</name>
    <name type="common">Wild peanut</name>
    <dbReference type="NCBI Taxonomy" id="130453"/>
    <lineage>
        <taxon>Eukaryota</taxon>
        <taxon>Viridiplantae</taxon>
        <taxon>Streptophyta</taxon>
        <taxon>Embryophyta</taxon>
        <taxon>Tracheophyta</taxon>
        <taxon>Spermatophyta</taxon>
        <taxon>Magnoliopsida</taxon>
        <taxon>eudicotyledons</taxon>
        <taxon>Gunneridae</taxon>
        <taxon>Pentapetalae</taxon>
        <taxon>rosids</taxon>
        <taxon>fabids</taxon>
        <taxon>Fabales</taxon>
        <taxon>Fabaceae</taxon>
        <taxon>Papilionoideae</taxon>
        <taxon>50 kb inversion clade</taxon>
        <taxon>dalbergioids sensu lato</taxon>
        <taxon>Dalbergieae</taxon>
        <taxon>Pterocarpus clade</taxon>
        <taxon>Arachis</taxon>
    </lineage>
</organism>
<dbReference type="InterPro" id="IPR058192">
    <property type="entry name" value="WHD_ROQ1-like"/>
</dbReference>
<evidence type="ECO:0000256" key="3">
    <source>
        <dbReference type="ARBA" id="ARBA00022821"/>
    </source>
</evidence>
<dbReference type="SMART" id="SM00255">
    <property type="entry name" value="TIR"/>
    <property type="match status" value="1"/>
</dbReference>
<dbReference type="Pfam" id="PF07725">
    <property type="entry name" value="LRR_3"/>
    <property type="match status" value="1"/>
</dbReference>
<dbReference type="PRINTS" id="PR00364">
    <property type="entry name" value="DISEASERSIST"/>
</dbReference>
<dbReference type="Gene3D" id="1.10.8.430">
    <property type="entry name" value="Helical domain of apoptotic protease-activating factors"/>
    <property type="match status" value="1"/>
</dbReference>
<dbReference type="InterPro" id="IPR032675">
    <property type="entry name" value="LRR_dom_sf"/>
</dbReference>
<evidence type="ECO:0000313" key="7">
    <source>
        <dbReference type="RefSeq" id="XP_020991501.2"/>
    </source>
</evidence>
<dbReference type="SUPFAM" id="SSF52540">
    <property type="entry name" value="P-loop containing nucleoside triphosphate hydrolases"/>
    <property type="match status" value="1"/>
</dbReference>
<dbReference type="GO" id="GO:0043531">
    <property type="term" value="F:ADP binding"/>
    <property type="evidence" value="ECO:0007669"/>
    <property type="project" value="InterPro"/>
</dbReference>
<dbReference type="KEGG" id="adu:107475670"/>
<dbReference type="InterPro" id="IPR044974">
    <property type="entry name" value="Disease_R_plants"/>
</dbReference>
<sequence length="930" mass="106415">MTSSSSSSTAPQFKYDVFISFRGSDTRRGFFSHLLTALRQKKIHVYVDYNLKEGNEILPALFAAIEQSQIALVIFSKDYASSKWCLEELVKITECQKEKGQIIIPIFYNVEPSEVRHQKRSYAEAFVKHENDFKDKVNKWRAALKGVSDLSGFHSKNFRSEAGLIEEVVKHILKTLDDMHPAYDFQGLVGINKPVDELESIVFANGSKDIRVIGIWGMGGIGKTTIATVLFNKLCSQYESRHFLANVRKESEKWGIIQLRDKILSVFTDEKDLNIGVPNGVPKHVLRKLRRRKILVVLDDVSTSDQITNLVGGHNWLGPGSRIIVTTRDKHAICKADDIYKVKALESSDARQLLSLHAFDGTDGHCLELHWHNLVSKMVEYAKGIPLGLKVLGSFLYGKCFEEWECQFQKLQKMPFPEIHNVLRLSYEGLDHQEKSIFLYVACFFKEDEGKVTVENLLDACGYSTSIALKTLQDRALISIEHCVSMHDLIREMGRWIVRQQSINKPGEQRHLWDPHDIHRVLKHREGTDHIESLTWNMSSVSADISLSPHLFARMENLKLLRFYYNNNNSSDYYYYYYYCSDNSTCQVHLPEGLEILPQKLRLFHWDNYPAKSFPTTFNAECLVELRMKESRVEKLWDGVQDIPNMKRIVLNGSKQLIEIPDLSKALSLQELELMGCINLLSVHPSIFSLPKLVTVTLWNCRRLEKLPGWCEVKKEVLIEASASSTSSCSGSSHTSRSKFQYLNLDGCVNLMHLPDSFSNLTTLKVLYLGGCIKLDTSNLYILFNALSSLTQLDLDGCDKLYEIPHNISNLSLLESLSLRETNVKSIPETIRHLPRLRNLYLTSCTVLRSIPRIPPSLHCLTANNCKSLERVFTPTPELLQQHLASYEKEYYIGGTVFSFRNCPNLKKDSIDAIREYVKCCNEEKRSMRD</sequence>
<dbReference type="Gene3D" id="3.40.50.300">
    <property type="entry name" value="P-loop containing nucleotide triphosphate hydrolases"/>
    <property type="match status" value="1"/>
</dbReference>
<dbReference type="Gene3D" id="3.40.50.10140">
    <property type="entry name" value="Toll/interleukin-1 receptor homology (TIR) domain"/>
    <property type="match status" value="1"/>
</dbReference>
<keyword evidence="1" id="KW-0433">Leucine-rich repeat</keyword>
<proteinExistence type="predicted"/>
<name>A0A6P5N639_ARADU</name>
<dbReference type="Proteomes" id="UP000515211">
    <property type="component" value="Chromosome 2"/>
</dbReference>
<dbReference type="Pfam" id="PF00931">
    <property type="entry name" value="NB-ARC"/>
    <property type="match status" value="1"/>
</dbReference>
<dbReference type="InterPro" id="IPR055414">
    <property type="entry name" value="LRR_R13L4/SHOC2-like"/>
</dbReference>
<gene>
    <name evidence="7" type="primary">LOC107475670</name>
</gene>
<dbReference type="PANTHER" id="PTHR11017">
    <property type="entry name" value="LEUCINE-RICH REPEAT-CONTAINING PROTEIN"/>
    <property type="match status" value="1"/>
</dbReference>
<evidence type="ECO:0000256" key="1">
    <source>
        <dbReference type="ARBA" id="ARBA00022614"/>
    </source>
</evidence>
<evidence type="ECO:0000259" key="5">
    <source>
        <dbReference type="PROSITE" id="PS50104"/>
    </source>
</evidence>
<reference evidence="6" key="1">
    <citation type="journal article" date="2016" name="Nat. Genet.">
        <title>The genome sequences of Arachis duranensis and Arachis ipaensis, the diploid ancestors of cultivated peanut.</title>
        <authorList>
            <person name="Bertioli D.J."/>
            <person name="Cannon S.B."/>
            <person name="Froenicke L."/>
            <person name="Huang G."/>
            <person name="Farmer A.D."/>
            <person name="Cannon E.K."/>
            <person name="Liu X."/>
            <person name="Gao D."/>
            <person name="Clevenger J."/>
            <person name="Dash S."/>
            <person name="Ren L."/>
            <person name="Moretzsohn M.C."/>
            <person name="Shirasawa K."/>
            <person name="Huang W."/>
            <person name="Vidigal B."/>
            <person name="Abernathy B."/>
            <person name="Chu Y."/>
            <person name="Niederhuth C.E."/>
            <person name="Umale P."/>
            <person name="Araujo A.C."/>
            <person name="Kozik A."/>
            <person name="Kim K.D."/>
            <person name="Burow M.D."/>
            <person name="Varshney R.K."/>
            <person name="Wang X."/>
            <person name="Zhang X."/>
            <person name="Barkley N."/>
            <person name="Guimaraes P.M."/>
            <person name="Isobe S."/>
            <person name="Guo B."/>
            <person name="Liao B."/>
            <person name="Stalker H.T."/>
            <person name="Schmitz R.J."/>
            <person name="Scheffler B.E."/>
            <person name="Leal-Bertioli S.C."/>
            <person name="Xun X."/>
            <person name="Jackson S.A."/>
            <person name="Michelmore R."/>
            <person name="Ozias-Akins P."/>
        </authorList>
    </citation>
    <scope>NUCLEOTIDE SEQUENCE [LARGE SCALE GENOMIC DNA]</scope>
    <source>
        <strain evidence="6">cv. V14167</strain>
    </source>
</reference>
<feature type="domain" description="TIR" evidence="5">
    <location>
        <begin position="13"/>
        <end position="176"/>
    </location>
</feature>
<dbReference type="Pfam" id="PF01582">
    <property type="entry name" value="TIR"/>
    <property type="match status" value="1"/>
</dbReference>